<comment type="caution">
    <text evidence="1">The sequence shown here is derived from an EMBL/GenBank/DDBJ whole genome shotgun (WGS) entry which is preliminary data.</text>
</comment>
<name>A0ABR8K031_9NOSO</name>
<evidence type="ECO:0000313" key="2">
    <source>
        <dbReference type="Proteomes" id="UP000637383"/>
    </source>
</evidence>
<evidence type="ECO:0000313" key="1">
    <source>
        <dbReference type="EMBL" id="MBD2732844.1"/>
    </source>
</evidence>
<evidence type="ECO:0008006" key="3">
    <source>
        <dbReference type="Google" id="ProtNLM"/>
    </source>
</evidence>
<keyword evidence="2" id="KW-1185">Reference proteome</keyword>
<gene>
    <name evidence="1" type="ORF">H6H03_02795</name>
</gene>
<accession>A0ABR8K031</accession>
<protein>
    <recommendedName>
        <fullName evidence="3">Band 7 domain-containing protein</fullName>
    </recommendedName>
</protein>
<organism evidence="1 2">
    <name type="scientific">Nostoc paludosum FACHB-159</name>
    <dbReference type="NCBI Taxonomy" id="2692908"/>
    <lineage>
        <taxon>Bacteria</taxon>
        <taxon>Bacillati</taxon>
        <taxon>Cyanobacteriota</taxon>
        <taxon>Cyanophyceae</taxon>
        <taxon>Nostocales</taxon>
        <taxon>Nostocaceae</taxon>
        <taxon>Nostoc</taxon>
    </lineage>
</organism>
<reference evidence="1 2" key="1">
    <citation type="journal article" date="2020" name="ISME J.">
        <title>Comparative genomics reveals insights into cyanobacterial evolution and habitat adaptation.</title>
        <authorList>
            <person name="Chen M.Y."/>
            <person name="Teng W.K."/>
            <person name="Zhao L."/>
            <person name="Hu C.X."/>
            <person name="Zhou Y.K."/>
            <person name="Han B.P."/>
            <person name="Song L.R."/>
            <person name="Shu W.S."/>
        </authorList>
    </citation>
    <scope>NUCLEOTIDE SEQUENCE [LARGE SCALE GENOMIC DNA]</scope>
    <source>
        <strain evidence="1 2">FACHB-159</strain>
    </source>
</reference>
<sequence>MNEQAQNNLITELSRNVVIKIAPEEQPSFNAISQAYFKNPEKTLKGEGGKDELMGWGVAEVTILVTPIVLEIVKEILKDLIGVYITKNPTLFDKFANFIKRLFRINPSPPLQLLEPQTKEQLKPLSTEQLEEVRQRAYIKAIQLGLASDKATLLADSVVGSFKLTPSLLVAPYGN</sequence>
<dbReference type="RefSeq" id="WP_190953616.1">
    <property type="nucleotide sequence ID" value="NZ_JACJTU010000002.1"/>
</dbReference>
<dbReference type="EMBL" id="JACJTU010000002">
    <property type="protein sequence ID" value="MBD2732844.1"/>
    <property type="molecule type" value="Genomic_DNA"/>
</dbReference>
<dbReference type="Proteomes" id="UP000637383">
    <property type="component" value="Unassembled WGS sequence"/>
</dbReference>
<proteinExistence type="predicted"/>